<dbReference type="AlphaFoldDB" id="A0A1M2V8P0"/>
<evidence type="ECO:0000313" key="2">
    <source>
        <dbReference type="Proteomes" id="UP000184267"/>
    </source>
</evidence>
<evidence type="ECO:0000313" key="1">
    <source>
        <dbReference type="EMBL" id="OJT03982.1"/>
    </source>
</evidence>
<proteinExistence type="predicted"/>
<evidence type="ECO:0008006" key="3">
    <source>
        <dbReference type="Google" id="ProtNLM"/>
    </source>
</evidence>
<protein>
    <recommendedName>
        <fullName evidence="3">F-box domain-containing protein</fullName>
    </recommendedName>
</protein>
<reference evidence="1 2" key="1">
    <citation type="submission" date="2016-10" db="EMBL/GenBank/DDBJ databases">
        <title>Genome sequence of the basidiomycete white-rot fungus Trametes pubescens.</title>
        <authorList>
            <person name="Makela M.R."/>
            <person name="Granchi Z."/>
            <person name="Peng M."/>
            <person name="De Vries R.P."/>
            <person name="Grigoriev I."/>
            <person name="Riley R."/>
            <person name="Hilden K."/>
        </authorList>
    </citation>
    <scope>NUCLEOTIDE SEQUENCE [LARGE SCALE GENOMIC DNA]</scope>
    <source>
        <strain evidence="1 2">FBCC735</strain>
    </source>
</reference>
<sequence length="209" mass="23719">MGEWTRPGAAAVSTPLYLSLWFDFEQARTLLMAIQETSRLLRDIPVSGLAIDVHTPVDISSAVWEEVFSNMPFLERLDIMGDGCRTTMCEGLRCASRERLCCPRLASIGVRDFPSGDPAHRDGVLDDPALWLNLLRDTLRERAEAGVKLQEFVLRESRSSCEKDESHIVRYKALLVQLEPFVETWWYEDTVFSGKRGREGGSREHEVSD</sequence>
<dbReference type="OrthoDB" id="3365698at2759"/>
<dbReference type="Proteomes" id="UP000184267">
    <property type="component" value="Unassembled WGS sequence"/>
</dbReference>
<name>A0A1M2V8P0_TRAPU</name>
<organism evidence="1 2">
    <name type="scientific">Trametes pubescens</name>
    <name type="common">White-rot fungus</name>
    <dbReference type="NCBI Taxonomy" id="154538"/>
    <lineage>
        <taxon>Eukaryota</taxon>
        <taxon>Fungi</taxon>
        <taxon>Dikarya</taxon>
        <taxon>Basidiomycota</taxon>
        <taxon>Agaricomycotina</taxon>
        <taxon>Agaricomycetes</taxon>
        <taxon>Polyporales</taxon>
        <taxon>Polyporaceae</taxon>
        <taxon>Trametes</taxon>
    </lineage>
</organism>
<gene>
    <name evidence="1" type="ORF">TRAPUB_5311</name>
</gene>
<keyword evidence="2" id="KW-1185">Reference proteome</keyword>
<accession>A0A1M2V8P0</accession>
<dbReference type="EMBL" id="MNAD01001565">
    <property type="protein sequence ID" value="OJT03982.1"/>
    <property type="molecule type" value="Genomic_DNA"/>
</dbReference>
<comment type="caution">
    <text evidence="1">The sequence shown here is derived from an EMBL/GenBank/DDBJ whole genome shotgun (WGS) entry which is preliminary data.</text>
</comment>